<dbReference type="EMBL" id="MU167387">
    <property type="protein sequence ID" value="KAG0141419.1"/>
    <property type="molecule type" value="Genomic_DNA"/>
</dbReference>
<comment type="caution">
    <text evidence="1">The sequence shown here is derived from an EMBL/GenBank/DDBJ whole genome shotgun (WGS) entry which is preliminary data.</text>
</comment>
<sequence>MVNTPTSVVTCLPVQLSWTGGAGPYCLSLIPGGQPIGAAFRDLGQQTGTSYT</sequence>
<evidence type="ECO:0000313" key="1">
    <source>
        <dbReference type="EMBL" id="KAG0141419.1"/>
    </source>
</evidence>
<keyword evidence="2" id="KW-1185">Reference proteome</keyword>
<protein>
    <submittedName>
        <fullName evidence="1">Uncharacterized protein</fullName>
    </submittedName>
</protein>
<dbReference type="AlphaFoldDB" id="A0A9P6N863"/>
<evidence type="ECO:0000313" key="2">
    <source>
        <dbReference type="Proteomes" id="UP000886653"/>
    </source>
</evidence>
<proteinExistence type="predicted"/>
<reference evidence="1" key="1">
    <citation type="submission" date="2013-11" db="EMBL/GenBank/DDBJ databases">
        <title>Genome sequence of the fusiform rust pathogen reveals effectors for host alternation and coevolution with pine.</title>
        <authorList>
            <consortium name="DOE Joint Genome Institute"/>
            <person name="Smith K."/>
            <person name="Pendleton A."/>
            <person name="Kubisiak T."/>
            <person name="Anderson C."/>
            <person name="Salamov A."/>
            <person name="Aerts A."/>
            <person name="Riley R."/>
            <person name="Clum A."/>
            <person name="Lindquist E."/>
            <person name="Ence D."/>
            <person name="Campbell M."/>
            <person name="Kronenberg Z."/>
            <person name="Feau N."/>
            <person name="Dhillon B."/>
            <person name="Hamelin R."/>
            <person name="Burleigh J."/>
            <person name="Smith J."/>
            <person name="Yandell M."/>
            <person name="Nelson C."/>
            <person name="Grigoriev I."/>
            <person name="Davis J."/>
        </authorList>
    </citation>
    <scope>NUCLEOTIDE SEQUENCE</scope>
    <source>
        <strain evidence="1">G11</strain>
    </source>
</reference>
<gene>
    <name evidence="1" type="ORF">CROQUDRAFT_663896</name>
</gene>
<dbReference type="OrthoDB" id="3362246at2759"/>
<organism evidence="1 2">
    <name type="scientific">Cronartium quercuum f. sp. fusiforme G11</name>
    <dbReference type="NCBI Taxonomy" id="708437"/>
    <lineage>
        <taxon>Eukaryota</taxon>
        <taxon>Fungi</taxon>
        <taxon>Dikarya</taxon>
        <taxon>Basidiomycota</taxon>
        <taxon>Pucciniomycotina</taxon>
        <taxon>Pucciniomycetes</taxon>
        <taxon>Pucciniales</taxon>
        <taxon>Coleosporiaceae</taxon>
        <taxon>Cronartium</taxon>
    </lineage>
</organism>
<accession>A0A9P6N863</accession>
<name>A0A9P6N863_9BASI</name>
<dbReference type="Proteomes" id="UP000886653">
    <property type="component" value="Unassembled WGS sequence"/>
</dbReference>